<dbReference type="Proteomes" id="UP001373714">
    <property type="component" value="Unassembled WGS sequence"/>
</dbReference>
<dbReference type="EMBL" id="JAVHNS010000013">
    <property type="protein sequence ID" value="KAK6337402.1"/>
    <property type="molecule type" value="Genomic_DNA"/>
</dbReference>
<proteinExistence type="predicted"/>
<dbReference type="AlphaFoldDB" id="A0AAV9UA57"/>
<name>A0AAV9UA57_9PEZI</name>
<evidence type="ECO:0000259" key="1">
    <source>
        <dbReference type="PROSITE" id="PS50011"/>
    </source>
</evidence>
<organism evidence="2 3">
    <name type="scientific">Orbilia blumenaviensis</name>
    <dbReference type="NCBI Taxonomy" id="1796055"/>
    <lineage>
        <taxon>Eukaryota</taxon>
        <taxon>Fungi</taxon>
        <taxon>Dikarya</taxon>
        <taxon>Ascomycota</taxon>
        <taxon>Pezizomycotina</taxon>
        <taxon>Orbiliomycetes</taxon>
        <taxon>Orbiliales</taxon>
        <taxon>Orbiliaceae</taxon>
        <taxon>Orbilia</taxon>
    </lineage>
</organism>
<dbReference type="PROSITE" id="PS50011">
    <property type="entry name" value="PROTEIN_KINASE_DOM"/>
    <property type="match status" value="1"/>
</dbReference>
<dbReference type="GO" id="GO:0004674">
    <property type="term" value="F:protein serine/threonine kinase activity"/>
    <property type="evidence" value="ECO:0007669"/>
    <property type="project" value="TreeGrafter"/>
</dbReference>
<feature type="domain" description="Protein kinase" evidence="1">
    <location>
        <begin position="168"/>
        <end position="497"/>
    </location>
</feature>
<sequence length="715" mass="83085">MSETPTYNQTDHPTIHYLRQEIESRKNLIENVYEQAFMPISTFKSLFTIERIREAIDEIKCKVEDRADFAQKILEHGIVAFAILIRIERPDLITDFYSRNLFDKIPFKDFNDASGRILNFDGRATSVRMSEEEIKEFLKSQQILLAHEFKFEDRFQTVNIGNRTLPFSEKEDTSKQGGFSNIQALSVYPGYHDFPDQKLKRKDGCAIVIRKTLRPERHENLFTAYKNELSCLRHFNSTRHRNIIPLLASYTTTEEMCFLFPYIEMDLKAFLQQPIPYGQFRYLHTFFSALHGAISGLEWIHSVKSNQNLEEQLSIGYHHDLRPANVLVNSETFILADFGMSRSNKSDDDSKTTYKEQTGDYMAPECLDRELLPRKVGRGIDVWAFGCLMVEVLIYACLGVEGLKKFRDHRMTATGNGFRDSLFYHNRSRRIKEEVEEWVEWLSKATSWKFVGVHNSYIGDAIKTQIFAMLEPSEQRRPKIQEVCLELGRISLVAHFLAVLQLRDTIDIKPDRSGTCMSPTFLWFEYERLKAWGSVLDPHNDMQSGEPLEPLEPALIPKYIGLLAKLFRLTKDWNNSVRSDHQKQGTLKMLVGGLCASLEDAWVKWRVSSTVVDERHVRQLRALCWIRCLDHWRDSRPWEQETERADKPWSQPYHIDRTVDLGPLTSFRMTHVDRHLALGNIARWDSASEPAAIIAKAPQRTPKEWNEVLAAGIDY</sequence>
<dbReference type="PANTHER" id="PTHR24359:SF1">
    <property type="entry name" value="INHIBITOR OF NUCLEAR FACTOR KAPPA-B KINASE EPSILON SUBUNIT HOMOLOG 1-RELATED"/>
    <property type="match status" value="1"/>
</dbReference>
<dbReference type="Pfam" id="PF00069">
    <property type="entry name" value="Pkinase"/>
    <property type="match status" value="1"/>
</dbReference>
<dbReference type="SUPFAM" id="SSF56112">
    <property type="entry name" value="Protein kinase-like (PK-like)"/>
    <property type="match status" value="1"/>
</dbReference>
<dbReference type="CDD" id="cd00180">
    <property type="entry name" value="PKc"/>
    <property type="match status" value="1"/>
</dbReference>
<dbReference type="InterPro" id="IPR000719">
    <property type="entry name" value="Prot_kinase_dom"/>
</dbReference>
<evidence type="ECO:0000313" key="3">
    <source>
        <dbReference type="Proteomes" id="UP001373714"/>
    </source>
</evidence>
<keyword evidence="3" id="KW-1185">Reference proteome</keyword>
<protein>
    <recommendedName>
        <fullName evidence="1">Protein kinase domain-containing protein</fullName>
    </recommendedName>
</protein>
<reference evidence="2 3" key="1">
    <citation type="submission" date="2019-10" db="EMBL/GenBank/DDBJ databases">
        <authorList>
            <person name="Palmer J.M."/>
        </authorList>
    </citation>
    <scope>NUCLEOTIDE SEQUENCE [LARGE SCALE GENOMIC DNA]</scope>
    <source>
        <strain evidence="2 3">TWF730</strain>
    </source>
</reference>
<dbReference type="PANTHER" id="PTHR24359">
    <property type="entry name" value="SERINE/THREONINE-PROTEIN KINASE SBK1"/>
    <property type="match status" value="1"/>
</dbReference>
<evidence type="ECO:0000313" key="2">
    <source>
        <dbReference type="EMBL" id="KAK6337402.1"/>
    </source>
</evidence>
<comment type="caution">
    <text evidence="2">The sequence shown here is derived from an EMBL/GenBank/DDBJ whole genome shotgun (WGS) entry which is preliminary data.</text>
</comment>
<accession>A0AAV9UA57</accession>
<dbReference type="Gene3D" id="1.10.510.10">
    <property type="entry name" value="Transferase(Phosphotransferase) domain 1"/>
    <property type="match status" value="1"/>
</dbReference>
<gene>
    <name evidence="2" type="ORF">TWF730_002803</name>
</gene>
<dbReference type="GO" id="GO:0005524">
    <property type="term" value="F:ATP binding"/>
    <property type="evidence" value="ECO:0007669"/>
    <property type="project" value="InterPro"/>
</dbReference>
<dbReference type="InterPro" id="IPR011009">
    <property type="entry name" value="Kinase-like_dom_sf"/>
</dbReference>